<dbReference type="HAMAP" id="MF_00570">
    <property type="entry name" value="NAPRTase"/>
    <property type="match status" value="1"/>
</dbReference>
<dbReference type="InterPro" id="IPR007229">
    <property type="entry name" value="Nic_PRibTrfase-Fam"/>
</dbReference>
<dbReference type="InterPro" id="IPR040727">
    <property type="entry name" value="NAPRTase_N"/>
</dbReference>
<dbReference type="InterPro" id="IPR041525">
    <property type="entry name" value="N/Namide_PRibTrfase"/>
</dbReference>
<dbReference type="InterPro" id="IPR006406">
    <property type="entry name" value="Nic_PRibTrfase"/>
</dbReference>
<dbReference type="GO" id="GO:0005829">
    <property type="term" value="C:cytosol"/>
    <property type="evidence" value="ECO:0007669"/>
    <property type="project" value="TreeGrafter"/>
</dbReference>
<dbReference type="GO" id="GO:0004516">
    <property type="term" value="F:nicotinate phosphoribosyltransferase activity"/>
    <property type="evidence" value="ECO:0007669"/>
    <property type="project" value="UniProtKB-UniRule"/>
</dbReference>
<dbReference type="EMBL" id="SOBT01000008">
    <property type="protein sequence ID" value="TDU31927.1"/>
    <property type="molecule type" value="Genomic_DNA"/>
</dbReference>
<dbReference type="GO" id="GO:0034355">
    <property type="term" value="P:NAD+ biosynthetic process via the salvage pathway"/>
    <property type="evidence" value="ECO:0007669"/>
    <property type="project" value="TreeGrafter"/>
</dbReference>
<evidence type="ECO:0000256" key="2">
    <source>
        <dbReference type="ARBA" id="ARBA00010897"/>
    </source>
</evidence>
<feature type="domain" description="Nicotinate/nicotinamide phosphoribosyltransferase" evidence="9">
    <location>
        <begin position="172"/>
        <end position="398"/>
    </location>
</feature>
<comment type="function">
    <text evidence="7 8">Catalyzes the synthesis of beta-nicotinate D-ribonucleotide from nicotinate and 5-phospho-D-ribose 1-phosphate at the expense of ATP.</text>
</comment>
<dbReference type="RefSeq" id="WP_133880475.1">
    <property type="nucleotide sequence ID" value="NZ_MWIN01000006.1"/>
</dbReference>
<dbReference type="OrthoDB" id="9771406at2"/>
<dbReference type="EC" id="6.3.4.21" evidence="3 7"/>
<dbReference type="SUPFAM" id="SSF54675">
    <property type="entry name" value="Nicotinate/Quinolinate PRTase N-terminal domain-like"/>
    <property type="match status" value="1"/>
</dbReference>
<evidence type="ECO:0000256" key="5">
    <source>
        <dbReference type="ARBA" id="ARBA00022598"/>
    </source>
</evidence>
<feature type="domain" description="Nicotinate phosphoribosyltransferase N-terminal" evidence="10">
    <location>
        <begin position="10"/>
        <end position="129"/>
    </location>
</feature>
<comment type="pathway">
    <text evidence="1 7 8">Cofactor biosynthesis; NAD(+) biosynthesis; nicotinate D-ribonucleotide from nicotinate: step 1/1.</text>
</comment>
<comment type="similarity">
    <text evidence="2 7 8">Belongs to the NAPRTase family.</text>
</comment>
<dbReference type="PIRSF" id="PIRSF000484">
    <property type="entry name" value="NAPRT"/>
    <property type="match status" value="1"/>
</dbReference>
<dbReference type="Gene3D" id="3.20.140.10">
    <property type="entry name" value="nicotinate phosphoribosyltransferase"/>
    <property type="match status" value="1"/>
</dbReference>
<dbReference type="Pfam" id="PF17767">
    <property type="entry name" value="NAPRTase_N"/>
    <property type="match status" value="1"/>
</dbReference>
<dbReference type="AlphaFoldDB" id="A0A4S3K7T2"/>
<sequence>MNDPIITSLLETDLYKLTMWQPMLHQNPATQAEYRFVCRNATEFPLGDLADAVNRELDALCELKFTQAELDYVSGLRFMKPDFVDWLHLFRFQRRFITAQNEQGALSIVANGPIIHTTGFEIPVLSMVNELYFRELRQRSGGDPTIEGERRLTAKIAKLKALKDGPARRNPFEFFDFGLRRRYSGAWQQQVAARLLAEVPEYFKGTSNVKIAMDLGITAIGTMAHEFLQMHQATGVRLSKFQKQALETWVQEYRGDLGTALTDVVGIDAFLRDFDRYFALLFDGLRHDSGDPVEWGEKVIRHYRTLRIDSSAKRLVFSDGLDFDTAISLWRHFADRMMTGFGIGTHLMNDLGPKPLNIVMKLVRCNGSPVAKLSDTPGKTLCDDETFVRYLGQVFGHPAAA</sequence>
<evidence type="ECO:0000259" key="10">
    <source>
        <dbReference type="Pfam" id="PF17767"/>
    </source>
</evidence>
<keyword evidence="5 7" id="KW-0436">Ligase</keyword>
<reference evidence="11 12" key="1">
    <citation type="submission" date="2019-03" db="EMBL/GenBank/DDBJ databases">
        <title>Genomic Encyclopedia of Type Strains, Phase IV (KMG-IV): sequencing the most valuable type-strain genomes for metagenomic binning, comparative biology and taxonomic classification.</title>
        <authorList>
            <person name="Goeker M."/>
        </authorList>
    </citation>
    <scope>NUCLEOTIDE SEQUENCE [LARGE SCALE GENOMIC DNA]</scope>
    <source>
        <strain evidence="11 12">DSM 26377</strain>
    </source>
</reference>
<dbReference type="PANTHER" id="PTHR11098">
    <property type="entry name" value="NICOTINATE PHOSPHORIBOSYLTRANSFERASE"/>
    <property type="match status" value="1"/>
</dbReference>
<comment type="catalytic activity">
    <reaction evidence="7 8">
        <text>5-phospho-alpha-D-ribose 1-diphosphate + nicotinate + ATP + H2O = nicotinate beta-D-ribonucleotide + ADP + phosphate + diphosphate</text>
        <dbReference type="Rhea" id="RHEA:36163"/>
        <dbReference type="ChEBI" id="CHEBI:15377"/>
        <dbReference type="ChEBI" id="CHEBI:30616"/>
        <dbReference type="ChEBI" id="CHEBI:32544"/>
        <dbReference type="ChEBI" id="CHEBI:33019"/>
        <dbReference type="ChEBI" id="CHEBI:43474"/>
        <dbReference type="ChEBI" id="CHEBI:57502"/>
        <dbReference type="ChEBI" id="CHEBI:58017"/>
        <dbReference type="ChEBI" id="CHEBI:456216"/>
        <dbReference type="EC" id="6.3.4.21"/>
    </reaction>
</comment>
<evidence type="ECO:0000256" key="6">
    <source>
        <dbReference type="ARBA" id="ARBA00022642"/>
    </source>
</evidence>
<dbReference type="Proteomes" id="UP000295341">
    <property type="component" value="Unassembled WGS sequence"/>
</dbReference>
<evidence type="ECO:0000256" key="7">
    <source>
        <dbReference type="HAMAP-Rule" id="MF_00570"/>
    </source>
</evidence>
<keyword evidence="6 7" id="KW-0662">Pyridine nucleotide biosynthesis</keyword>
<dbReference type="NCBIfam" id="NF003704">
    <property type="entry name" value="PRK05321.1"/>
    <property type="match status" value="1"/>
</dbReference>
<dbReference type="UniPathway" id="UPA00253">
    <property type="reaction ID" value="UER00457"/>
</dbReference>
<name>A0A4S3K7T2_9GAMM</name>
<dbReference type="PANTHER" id="PTHR11098:SF1">
    <property type="entry name" value="NICOTINATE PHOSPHORIBOSYLTRANSFERASE"/>
    <property type="match status" value="1"/>
</dbReference>
<gene>
    <name evidence="7" type="primary">pncB</name>
    <name evidence="11" type="ORF">DFR24_1311</name>
</gene>
<evidence type="ECO:0000259" key="9">
    <source>
        <dbReference type="Pfam" id="PF04095"/>
    </source>
</evidence>
<comment type="caution">
    <text evidence="11">The sequence shown here is derived from an EMBL/GenBank/DDBJ whole genome shotgun (WGS) entry which is preliminary data.</text>
</comment>
<dbReference type="InterPro" id="IPR036068">
    <property type="entry name" value="Nicotinate_pribotase-like_C"/>
</dbReference>
<keyword evidence="11" id="KW-0328">Glycosyltransferase</keyword>
<feature type="modified residue" description="Phosphohistidine; by autocatalysis" evidence="7">
    <location>
        <position position="225"/>
    </location>
</feature>
<evidence type="ECO:0000313" key="11">
    <source>
        <dbReference type="EMBL" id="TDU31927.1"/>
    </source>
</evidence>
<evidence type="ECO:0000313" key="12">
    <source>
        <dbReference type="Proteomes" id="UP000295341"/>
    </source>
</evidence>
<evidence type="ECO:0000256" key="8">
    <source>
        <dbReference type="RuleBase" id="RU003838"/>
    </source>
</evidence>
<comment type="PTM">
    <text evidence="7 8">Transiently phosphorylated on a His residue during the reaction cycle. Phosphorylation strongly increases the affinity for substrates and increases the rate of nicotinate D-ribonucleotide production. Dephosphorylation regenerates the low-affinity form of the enzyme, leading to product release.</text>
</comment>
<keyword evidence="4 7" id="KW-0597">Phosphoprotein</keyword>
<evidence type="ECO:0000256" key="4">
    <source>
        <dbReference type="ARBA" id="ARBA00022553"/>
    </source>
</evidence>
<dbReference type="GO" id="GO:0016757">
    <property type="term" value="F:glycosyltransferase activity"/>
    <property type="evidence" value="ECO:0007669"/>
    <property type="project" value="UniProtKB-KW"/>
</dbReference>
<accession>A0A4S3K7T2</accession>
<protein>
    <recommendedName>
        <fullName evidence="3 7">Nicotinate phosphoribosyltransferase</fullName>
        <shortName evidence="7">NAPRTase</shortName>
        <ecNumber evidence="3 7">6.3.4.21</ecNumber>
    </recommendedName>
</protein>
<dbReference type="SUPFAM" id="SSF51690">
    <property type="entry name" value="Nicotinate/Quinolinate PRTase C-terminal domain-like"/>
    <property type="match status" value="1"/>
</dbReference>
<evidence type="ECO:0000256" key="3">
    <source>
        <dbReference type="ARBA" id="ARBA00013236"/>
    </source>
</evidence>
<keyword evidence="11" id="KW-0808">Transferase</keyword>
<proteinExistence type="inferred from homology"/>
<dbReference type="NCBIfam" id="TIGR01514">
    <property type="entry name" value="NAPRTase"/>
    <property type="match status" value="1"/>
</dbReference>
<evidence type="ECO:0000256" key="1">
    <source>
        <dbReference type="ARBA" id="ARBA00004952"/>
    </source>
</evidence>
<organism evidence="11 12">
    <name type="scientific">Panacagrimonas perspica</name>
    <dbReference type="NCBI Taxonomy" id="381431"/>
    <lineage>
        <taxon>Bacteria</taxon>
        <taxon>Pseudomonadati</taxon>
        <taxon>Pseudomonadota</taxon>
        <taxon>Gammaproteobacteria</taxon>
        <taxon>Nevskiales</taxon>
        <taxon>Nevskiaceae</taxon>
        <taxon>Panacagrimonas</taxon>
    </lineage>
</organism>
<keyword evidence="12" id="KW-1185">Reference proteome</keyword>
<dbReference type="Pfam" id="PF04095">
    <property type="entry name" value="NAPRTase"/>
    <property type="match status" value="1"/>
</dbReference>